<evidence type="ECO:0000259" key="5">
    <source>
        <dbReference type="Pfam" id="PF04542"/>
    </source>
</evidence>
<dbReference type="NCBIfam" id="TIGR02937">
    <property type="entry name" value="sigma70-ECF"/>
    <property type="match status" value="1"/>
</dbReference>
<evidence type="ECO:0000256" key="1">
    <source>
        <dbReference type="ARBA" id="ARBA00010641"/>
    </source>
</evidence>
<dbReference type="RefSeq" id="WP_194106114.1">
    <property type="nucleotide sequence ID" value="NZ_JADFFM010000001.1"/>
</dbReference>
<accession>A0ABR9XHA5</accession>
<dbReference type="EMBL" id="JADFFM010000001">
    <property type="protein sequence ID" value="MBE9666773.1"/>
    <property type="molecule type" value="Genomic_DNA"/>
</dbReference>
<dbReference type="NCBIfam" id="TIGR02985">
    <property type="entry name" value="Sig70_bacteroi1"/>
    <property type="match status" value="1"/>
</dbReference>
<sequence>MANKRHVSSDENELLKMLSNGSQEAFALIYNKYSEKLLMYVGKVIKDEVAAQDIVQDLFITVWQRRLEMEKVESLGAYLTTSARYKAFTYIRNNLYKQNFAASISAYLESYDNSLQETLQARELETLIDQEIERLPERMRAVYIMSRKEHFSHKEIAEKLNIADTTVKKQIGKVLKQFKLRLDKLYSMLL</sequence>
<dbReference type="InterPro" id="IPR013249">
    <property type="entry name" value="RNA_pol_sigma70_r4_t2"/>
</dbReference>
<protein>
    <submittedName>
        <fullName evidence="7">RNA polymerase sigma-70 factor</fullName>
    </submittedName>
</protein>
<dbReference type="SUPFAM" id="SSF88946">
    <property type="entry name" value="Sigma2 domain of RNA polymerase sigma factors"/>
    <property type="match status" value="1"/>
</dbReference>
<evidence type="ECO:0000259" key="6">
    <source>
        <dbReference type="Pfam" id="PF08281"/>
    </source>
</evidence>
<keyword evidence="8" id="KW-1185">Reference proteome</keyword>
<name>A0ABR9XHA5_9SPHI</name>
<dbReference type="PANTHER" id="PTHR43133:SF46">
    <property type="entry name" value="RNA POLYMERASE SIGMA-70 FACTOR ECF SUBFAMILY"/>
    <property type="match status" value="1"/>
</dbReference>
<dbReference type="Pfam" id="PF08281">
    <property type="entry name" value="Sigma70_r4_2"/>
    <property type="match status" value="1"/>
</dbReference>
<dbReference type="Gene3D" id="1.10.1740.10">
    <property type="match status" value="1"/>
</dbReference>
<dbReference type="Proteomes" id="UP000632774">
    <property type="component" value="Unassembled WGS sequence"/>
</dbReference>
<dbReference type="InterPro" id="IPR036388">
    <property type="entry name" value="WH-like_DNA-bd_sf"/>
</dbReference>
<feature type="domain" description="RNA polymerase sigma-70 region 2" evidence="5">
    <location>
        <begin position="30"/>
        <end position="93"/>
    </location>
</feature>
<dbReference type="InterPro" id="IPR013324">
    <property type="entry name" value="RNA_pol_sigma_r3/r4-like"/>
</dbReference>
<evidence type="ECO:0000256" key="2">
    <source>
        <dbReference type="ARBA" id="ARBA00023015"/>
    </source>
</evidence>
<keyword evidence="3" id="KW-0731">Sigma factor</keyword>
<keyword evidence="2" id="KW-0805">Transcription regulation</keyword>
<evidence type="ECO:0000256" key="3">
    <source>
        <dbReference type="ARBA" id="ARBA00023082"/>
    </source>
</evidence>
<dbReference type="Pfam" id="PF04542">
    <property type="entry name" value="Sigma70_r2"/>
    <property type="match status" value="1"/>
</dbReference>
<dbReference type="PANTHER" id="PTHR43133">
    <property type="entry name" value="RNA POLYMERASE ECF-TYPE SIGMA FACTO"/>
    <property type="match status" value="1"/>
</dbReference>
<dbReference type="Gene3D" id="1.10.10.10">
    <property type="entry name" value="Winged helix-like DNA-binding domain superfamily/Winged helix DNA-binding domain"/>
    <property type="match status" value="1"/>
</dbReference>
<keyword evidence="4" id="KW-0804">Transcription</keyword>
<organism evidence="7 8">
    <name type="scientific">Mucilaginibacter boryungensis</name>
    <dbReference type="NCBI Taxonomy" id="768480"/>
    <lineage>
        <taxon>Bacteria</taxon>
        <taxon>Pseudomonadati</taxon>
        <taxon>Bacteroidota</taxon>
        <taxon>Sphingobacteriia</taxon>
        <taxon>Sphingobacteriales</taxon>
        <taxon>Sphingobacteriaceae</taxon>
        <taxon>Mucilaginibacter</taxon>
    </lineage>
</organism>
<comment type="similarity">
    <text evidence="1">Belongs to the sigma-70 factor family. ECF subfamily.</text>
</comment>
<proteinExistence type="inferred from homology"/>
<gene>
    <name evidence="7" type="ORF">IRJ18_10405</name>
</gene>
<dbReference type="InterPro" id="IPR014327">
    <property type="entry name" value="RNA_pol_sigma70_bacteroid"/>
</dbReference>
<reference evidence="7 8" key="1">
    <citation type="submission" date="2020-10" db="EMBL/GenBank/DDBJ databases">
        <title>Mucilaginibacter mali sp. nov., isolated from rhizosphere soil of apple orchard.</title>
        <authorList>
            <person name="Lee J.-S."/>
            <person name="Kim H.S."/>
            <person name="Kim J.-S."/>
        </authorList>
    </citation>
    <scope>NUCLEOTIDE SEQUENCE [LARGE SCALE GENOMIC DNA]</scope>
    <source>
        <strain evidence="7 8">KCTC 23157</strain>
    </source>
</reference>
<dbReference type="SUPFAM" id="SSF88659">
    <property type="entry name" value="Sigma3 and sigma4 domains of RNA polymerase sigma factors"/>
    <property type="match status" value="1"/>
</dbReference>
<dbReference type="InterPro" id="IPR013325">
    <property type="entry name" value="RNA_pol_sigma_r2"/>
</dbReference>
<dbReference type="InterPro" id="IPR039425">
    <property type="entry name" value="RNA_pol_sigma-70-like"/>
</dbReference>
<evidence type="ECO:0000256" key="4">
    <source>
        <dbReference type="ARBA" id="ARBA00023163"/>
    </source>
</evidence>
<dbReference type="InterPro" id="IPR014284">
    <property type="entry name" value="RNA_pol_sigma-70_dom"/>
</dbReference>
<comment type="caution">
    <text evidence="7">The sequence shown here is derived from an EMBL/GenBank/DDBJ whole genome shotgun (WGS) entry which is preliminary data.</text>
</comment>
<evidence type="ECO:0000313" key="7">
    <source>
        <dbReference type="EMBL" id="MBE9666773.1"/>
    </source>
</evidence>
<dbReference type="InterPro" id="IPR007627">
    <property type="entry name" value="RNA_pol_sigma70_r2"/>
</dbReference>
<feature type="domain" description="RNA polymerase sigma factor 70 region 4 type 2" evidence="6">
    <location>
        <begin position="127"/>
        <end position="177"/>
    </location>
</feature>
<evidence type="ECO:0000313" key="8">
    <source>
        <dbReference type="Proteomes" id="UP000632774"/>
    </source>
</evidence>